<dbReference type="Pfam" id="PF16976">
    <property type="entry name" value="RcpC"/>
    <property type="match status" value="2"/>
</dbReference>
<dbReference type="Pfam" id="PF08666">
    <property type="entry name" value="SAF"/>
    <property type="match status" value="2"/>
</dbReference>
<evidence type="ECO:0000259" key="1">
    <source>
        <dbReference type="SMART" id="SM00858"/>
    </source>
</evidence>
<proteinExistence type="predicted"/>
<accession>A0A839SU11</accession>
<dbReference type="Proteomes" id="UP000581135">
    <property type="component" value="Unassembled WGS sequence"/>
</dbReference>
<feature type="domain" description="SAF" evidence="1">
    <location>
        <begin position="44"/>
        <end position="109"/>
    </location>
</feature>
<dbReference type="InterPro" id="IPR017592">
    <property type="entry name" value="Pilus_assmbl_Flp-typ_CpaB"/>
</dbReference>
<dbReference type="InterPro" id="IPR031571">
    <property type="entry name" value="RcpC_dom"/>
</dbReference>
<dbReference type="CDD" id="cd11614">
    <property type="entry name" value="SAF_CpaB_FlgA_like"/>
    <property type="match status" value="2"/>
</dbReference>
<sequence>MRARGFLIVALALILAVGAVFLVQRWMSQQQGSAVVEQRGPQMTTVVVARTPLRYGDRIRGEHIRAVEWPAEFAPEGAFTKTEEVLVEEGRVALRAFEPNEPLLRNRVSGPGGRASMSTRIDPSKRAATIVVNTVLSVGGFVEPDDRVDILLTWEREDGQMGTDVLLQNVRILAVDQQIQADDKTVVAKSVTVELLPEQVQKLTLARTVGQFAIALRNVGDVEAIQARTITMQDLQASEAPPTQAVVEPEPVMTPTSPVLAETPNISQSGTTEMTAEQQAAAAAAEAAAVAAAQAAQAAAAEAEKAAMEKAKMSQIVVARVRLPFGSRIGAQHLALRDWETDQIPEGAFTSIDDLIGAQPRKVLQPIEPNEPLLVSNVTDPGGRATLSAIVEPENRAVTISVNEVLGVAGFVKPDDRVDVILTREAPSGPESRTLLQNIKVLAADQQVTNENEVPEIVTTVTLSADPVQAKKLVLASTIGTMALMLRSNKDDDVVDDKAVTLGNLFADQPVVTKAASNTPAYNPFATVKVHRGLTSTTESVRKE</sequence>
<reference evidence="2 3" key="1">
    <citation type="submission" date="2020-08" db="EMBL/GenBank/DDBJ databases">
        <title>Genomic Encyclopedia of Type Strains, Phase III (KMG-III): the genomes of soil and plant-associated and newly described type strains.</title>
        <authorList>
            <person name="Whitman W."/>
        </authorList>
    </citation>
    <scope>NUCLEOTIDE SEQUENCE [LARGE SCALE GENOMIC DNA]</scope>
    <source>
        <strain evidence="2 3">CECT 8803</strain>
    </source>
</reference>
<dbReference type="EMBL" id="JACHXA010000007">
    <property type="protein sequence ID" value="MBB3066281.1"/>
    <property type="molecule type" value="Genomic_DNA"/>
</dbReference>
<dbReference type="AlphaFoldDB" id="A0A839SU11"/>
<name>A0A839SU11_9PROT</name>
<dbReference type="NCBIfam" id="TIGR03177">
    <property type="entry name" value="pilus_cpaB"/>
    <property type="match status" value="2"/>
</dbReference>
<evidence type="ECO:0000313" key="2">
    <source>
        <dbReference type="EMBL" id="MBB3066281.1"/>
    </source>
</evidence>
<dbReference type="RefSeq" id="WP_183417096.1">
    <property type="nucleotide sequence ID" value="NZ_JACHXA010000007.1"/>
</dbReference>
<gene>
    <name evidence="2" type="ORF">FHR98_002586</name>
</gene>
<feature type="domain" description="SAF" evidence="1">
    <location>
        <begin position="314"/>
        <end position="379"/>
    </location>
</feature>
<organism evidence="2 3">
    <name type="scientific">Limibacillus halophilus</name>
    <dbReference type="NCBI Taxonomy" id="1579333"/>
    <lineage>
        <taxon>Bacteria</taxon>
        <taxon>Pseudomonadati</taxon>
        <taxon>Pseudomonadota</taxon>
        <taxon>Alphaproteobacteria</taxon>
        <taxon>Rhodospirillales</taxon>
        <taxon>Rhodovibrionaceae</taxon>
        <taxon>Limibacillus</taxon>
    </lineage>
</organism>
<dbReference type="InterPro" id="IPR013974">
    <property type="entry name" value="SAF"/>
</dbReference>
<evidence type="ECO:0000313" key="3">
    <source>
        <dbReference type="Proteomes" id="UP000581135"/>
    </source>
</evidence>
<comment type="caution">
    <text evidence="2">The sequence shown here is derived from an EMBL/GenBank/DDBJ whole genome shotgun (WGS) entry which is preliminary data.</text>
</comment>
<dbReference type="SMART" id="SM00858">
    <property type="entry name" value="SAF"/>
    <property type="match status" value="2"/>
</dbReference>
<protein>
    <submittedName>
        <fullName evidence="2">Flp pilus assembly protein CpaB</fullName>
    </submittedName>
</protein>
<keyword evidence="3" id="KW-1185">Reference proteome</keyword>